<sequence>MQSPHATLGPRQSLPYRHSVHGRERLLIELRFEQEMPQAQVIRVIGRAKVHGRVIRLGREASRGLLVRRGVTFQYTKTAVA</sequence>
<dbReference type="GeneID" id="96639840"/>
<protein>
    <submittedName>
        <fullName evidence="1">Uncharacterized protein</fullName>
    </submittedName>
</protein>
<dbReference type="RefSeq" id="WP_159474185.1">
    <property type="nucleotide sequence ID" value="NZ_BAAATH010000075.1"/>
</dbReference>
<dbReference type="Proteomes" id="UP000435837">
    <property type="component" value="Unassembled WGS sequence"/>
</dbReference>
<reference evidence="1 3" key="1">
    <citation type="submission" date="2019-12" db="EMBL/GenBank/DDBJ databases">
        <title>Whole genome shotgun sequence of Streptomyces caniferus NBRC 15389.</title>
        <authorList>
            <person name="Ichikawa N."/>
            <person name="Kimura A."/>
            <person name="Kitahashi Y."/>
            <person name="Komaki H."/>
            <person name="Tamura T."/>
        </authorList>
    </citation>
    <scope>NUCLEOTIDE SEQUENCE [LARGE SCALE GENOMIC DNA]</scope>
    <source>
        <strain evidence="1 3">NBRC 15389</strain>
    </source>
</reference>
<accession>A0A640S5G5</accession>
<dbReference type="AlphaFoldDB" id="A0A640S5G5"/>
<dbReference type="OrthoDB" id="2375382at2"/>
<dbReference type="EMBL" id="BLIN01000003">
    <property type="protein sequence ID" value="GFE06459.1"/>
    <property type="molecule type" value="Genomic_DNA"/>
</dbReference>
<keyword evidence="4" id="KW-1185">Reference proteome</keyword>
<evidence type="ECO:0000313" key="2">
    <source>
        <dbReference type="EMBL" id="WUS28247.1"/>
    </source>
</evidence>
<reference evidence="2" key="2">
    <citation type="submission" date="2022-10" db="EMBL/GenBank/DDBJ databases">
        <title>The complete genomes of actinobacterial strains from the NBC collection.</title>
        <authorList>
            <person name="Joergensen T.S."/>
            <person name="Alvarez Arevalo M."/>
            <person name="Sterndorff E.B."/>
            <person name="Faurdal D."/>
            <person name="Vuksanovic O."/>
            <person name="Mourched A.-S."/>
            <person name="Charusanti P."/>
            <person name="Shaw S."/>
            <person name="Blin K."/>
            <person name="Weber T."/>
        </authorList>
    </citation>
    <scope>NUCLEOTIDE SEQUENCE</scope>
    <source>
        <strain evidence="2">NBC_01256</strain>
    </source>
</reference>
<evidence type="ECO:0000313" key="1">
    <source>
        <dbReference type="EMBL" id="GFE06459.1"/>
    </source>
</evidence>
<evidence type="ECO:0000313" key="3">
    <source>
        <dbReference type="Proteomes" id="UP000435837"/>
    </source>
</evidence>
<proteinExistence type="predicted"/>
<name>A0A640S5G5_9ACTN</name>
<gene>
    <name evidence="2" type="ORF">OG727_04655</name>
    <name evidence="1" type="ORF">Scani_27270</name>
</gene>
<dbReference type="Proteomes" id="UP001432292">
    <property type="component" value="Chromosome"/>
</dbReference>
<evidence type="ECO:0000313" key="4">
    <source>
        <dbReference type="Proteomes" id="UP001432292"/>
    </source>
</evidence>
<organism evidence="1 3">
    <name type="scientific">Streptomyces caniferus</name>
    <dbReference type="NCBI Taxonomy" id="285557"/>
    <lineage>
        <taxon>Bacteria</taxon>
        <taxon>Bacillati</taxon>
        <taxon>Actinomycetota</taxon>
        <taxon>Actinomycetes</taxon>
        <taxon>Kitasatosporales</taxon>
        <taxon>Streptomycetaceae</taxon>
        <taxon>Streptomyces</taxon>
    </lineage>
</organism>
<dbReference type="EMBL" id="CP108473">
    <property type="protein sequence ID" value="WUS28247.1"/>
    <property type="molecule type" value="Genomic_DNA"/>
</dbReference>